<comment type="subcellular location">
    <subcellularLocation>
        <location evidence="1">Nucleus</location>
    </subcellularLocation>
</comment>
<dbReference type="GO" id="GO:0008270">
    <property type="term" value="F:zinc ion binding"/>
    <property type="evidence" value="ECO:0007669"/>
    <property type="project" value="UniProtKB-KW"/>
</dbReference>
<accession>A0A8K0P5B3</accession>
<dbReference type="AlphaFoldDB" id="A0A8K0P5B3"/>
<keyword evidence="2" id="KW-0479">Metal-binding</keyword>
<evidence type="ECO:0000256" key="7">
    <source>
        <dbReference type="PROSITE-ProRule" id="PRU00042"/>
    </source>
</evidence>
<keyword evidence="6" id="KW-0539">Nucleus</keyword>
<dbReference type="Pfam" id="PF00096">
    <property type="entry name" value="zf-C2H2"/>
    <property type="match status" value="3"/>
</dbReference>
<dbReference type="PROSITE" id="PS00028">
    <property type="entry name" value="ZINC_FINGER_C2H2_1"/>
    <property type="match status" value="1"/>
</dbReference>
<feature type="domain" description="C2H2-type" evidence="8">
    <location>
        <begin position="113"/>
        <end position="140"/>
    </location>
</feature>
<dbReference type="SMART" id="SM00355">
    <property type="entry name" value="ZnF_C2H2"/>
    <property type="match status" value="5"/>
</dbReference>
<gene>
    <name evidence="9" type="ORF">J437_LFUL013608</name>
</gene>
<dbReference type="SUPFAM" id="SSF57667">
    <property type="entry name" value="beta-beta-alpha zinc fingers"/>
    <property type="match status" value="2"/>
</dbReference>
<keyword evidence="10" id="KW-1185">Reference proteome</keyword>
<evidence type="ECO:0000313" key="10">
    <source>
        <dbReference type="Proteomes" id="UP000792457"/>
    </source>
</evidence>
<dbReference type="InterPro" id="IPR036236">
    <property type="entry name" value="Znf_C2H2_sf"/>
</dbReference>
<feature type="domain" description="C2H2-type" evidence="8">
    <location>
        <begin position="30"/>
        <end position="57"/>
    </location>
</feature>
<dbReference type="GO" id="GO:0005634">
    <property type="term" value="C:nucleus"/>
    <property type="evidence" value="ECO:0007669"/>
    <property type="project" value="UniProtKB-SubCell"/>
</dbReference>
<reference evidence="9" key="1">
    <citation type="submission" date="2013-04" db="EMBL/GenBank/DDBJ databases">
        <authorList>
            <person name="Qu J."/>
            <person name="Murali S.C."/>
            <person name="Bandaranaike D."/>
            <person name="Bellair M."/>
            <person name="Blankenburg K."/>
            <person name="Chao H."/>
            <person name="Dinh H."/>
            <person name="Doddapaneni H."/>
            <person name="Downs B."/>
            <person name="Dugan-Rocha S."/>
            <person name="Elkadiri S."/>
            <person name="Gnanaolivu R.D."/>
            <person name="Hernandez B."/>
            <person name="Javaid M."/>
            <person name="Jayaseelan J.C."/>
            <person name="Lee S."/>
            <person name="Li M."/>
            <person name="Ming W."/>
            <person name="Munidasa M."/>
            <person name="Muniz J."/>
            <person name="Nguyen L."/>
            <person name="Ongeri F."/>
            <person name="Osuji N."/>
            <person name="Pu L.-L."/>
            <person name="Puazo M."/>
            <person name="Qu C."/>
            <person name="Quiroz J."/>
            <person name="Raj R."/>
            <person name="Weissenberger G."/>
            <person name="Xin Y."/>
            <person name="Zou X."/>
            <person name="Han Y."/>
            <person name="Richards S."/>
            <person name="Worley K."/>
            <person name="Muzny D."/>
            <person name="Gibbs R."/>
        </authorList>
    </citation>
    <scope>NUCLEOTIDE SEQUENCE</scope>
    <source>
        <strain evidence="9">Sampled in the wild</strain>
    </source>
</reference>
<dbReference type="PANTHER" id="PTHR24394">
    <property type="entry name" value="ZINC FINGER PROTEIN"/>
    <property type="match status" value="1"/>
</dbReference>
<keyword evidence="4 7" id="KW-0863">Zinc-finger</keyword>
<feature type="domain" description="C2H2-type" evidence="8">
    <location>
        <begin position="180"/>
        <end position="207"/>
    </location>
</feature>
<dbReference type="OrthoDB" id="8186305at2759"/>
<evidence type="ECO:0000256" key="2">
    <source>
        <dbReference type="ARBA" id="ARBA00022723"/>
    </source>
</evidence>
<evidence type="ECO:0000313" key="9">
    <source>
        <dbReference type="EMBL" id="KAG8233647.1"/>
    </source>
</evidence>
<organism evidence="9 10">
    <name type="scientific">Ladona fulva</name>
    <name type="common">Scarce chaser dragonfly</name>
    <name type="synonym">Libellula fulva</name>
    <dbReference type="NCBI Taxonomy" id="123851"/>
    <lineage>
        <taxon>Eukaryota</taxon>
        <taxon>Metazoa</taxon>
        <taxon>Ecdysozoa</taxon>
        <taxon>Arthropoda</taxon>
        <taxon>Hexapoda</taxon>
        <taxon>Insecta</taxon>
        <taxon>Pterygota</taxon>
        <taxon>Palaeoptera</taxon>
        <taxon>Odonata</taxon>
        <taxon>Epiprocta</taxon>
        <taxon>Anisoptera</taxon>
        <taxon>Libelluloidea</taxon>
        <taxon>Libellulidae</taxon>
        <taxon>Ladona</taxon>
    </lineage>
</organism>
<dbReference type="GO" id="GO:0000981">
    <property type="term" value="F:DNA-binding transcription factor activity, RNA polymerase II-specific"/>
    <property type="evidence" value="ECO:0007669"/>
    <property type="project" value="TreeGrafter"/>
</dbReference>
<evidence type="ECO:0000256" key="4">
    <source>
        <dbReference type="ARBA" id="ARBA00022771"/>
    </source>
</evidence>
<keyword evidence="5" id="KW-0862">Zinc</keyword>
<protein>
    <recommendedName>
        <fullName evidence="8">C2H2-type domain-containing protein</fullName>
    </recommendedName>
</protein>
<feature type="domain" description="C2H2-type" evidence="8">
    <location>
        <begin position="83"/>
        <end position="110"/>
    </location>
</feature>
<sequence>MGGSSTGGGVVEAVPAAFPHRLRKSSKPSCACNRCGRHYHARRSLWRHLKYECGVTPQFPCRLCGRRYKQKNSGPSSPSSRLHPCHRCGRPYKTRSTLNRHLRYECGGAGRRFECPICLKRISRPDTFRQHALIHRSEAGTALSGEWLASGGGTGGGWYAADGVGVDAGTPHSQRVKGRYVCDGCGKAYAWVSNLTRHVRLECGKEPQFQCPQCHKRTKHLSNLRVHMRTRHPEVDPFLALANMQSGLNR</sequence>
<dbReference type="PROSITE" id="PS50157">
    <property type="entry name" value="ZINC_FINGER_C2H2_2"/>
    <property type="match status" value="5"/>
</dbReference>
<comment type="caution">
    <text evidence="9">The sequence shown here is derived from an EMBL/GenBank/DDBJ whole genome shotgun (WGS) entry which is preliminary data.</text>
</comment>
<evidence type="ECO:0000256" key="6">
    <source>
        <dbReference type="ARBA" id="ARBA00023242"/>
    </source>
</evidence>
<dbReference type="InterPro" id="IPR013087">
    <property type="entry name" value="Znf_C2H2_type"/>
</dbReference>
<reference evidence="9" key="2">
    <citation type="submission" date="2017-10" db="EMBL/GenBank/DDBJ databases">
        <title>Ladona fulva Genome sequencing and assembly.</title>
        <authorList>
            <person name="Murali S."/>
            <person name="Richards S."/>
            <person name="Bandaranaike D."/>
            <person name="Bellair M."/>
            <person name="Blankenburg K."/>
            <person name="Chao H."/>
            <person name="Dinh H."/>
            <person name="Doddapaneni H."/>
            <person name="Dugan-Rocha S."/>
            <person name="Elkadiri S."/>
            <person name="Gnanaolivu R."/>
            <person name="Hernandez B."/>
            <person name="Skinner E."/>
            <person name="Javaid M."/>
            <person name="Lee S."/>
            <person name="Li M."/>
            <person name="Ming W."/>
            <person name="Munidasa M."/>
            <person name="Muniz J."/>
            <person name="Nguyen L."/>
            <person name="Hughes D."/>
            <person name="Osuji N."/>
            <person name="Pu L.-L."/>
            <person name="Puazo M."/>
            <person name="Qu C."/>
            <person name="Quiroz J."/>
            <person name="Raj R."/>
            <person name="Weissenberger G."/>
            <person name="Xin Y."/>
            <person name="Zou X."/>
            <person name="Han Y."/>
            <person name="Worley K."/>
            <person name="Muzny D."/>
            <person name="Gibbs R."/>
        </authorList>
    </citation>
    <scope>NUCLEOTIDE SEQUENCE</scope>
    <source>
        <strain evidence="9">Sampled in the wild</strain>
    </source>
</reference>
<keyword evidence="3" id="KW-0677">Repeat</keyword>
<dbReference type="Gene3D" id="3.30.160.60">
    <property type="entry name" value="Classic Zinc Finger"/>
    <property type="match status" value="3"/>
</dbReference>
<dbReference type="EMBL" id="KZ308732">
    <property type="protein sequence ID" value="KAG8233647.1"/>
    <property type="molecule type" value="Genomic_DNA"/>
</dbReference>
<name>A0A8K0P5B3_LADFU</name>
<proteinExistence type="predicted"/>
<evidence type="ECO:0000256" key="5">
    <source>
        <dbReference type="ARBA" id="ARBA00022833"/>
    </source>
</evidence>
<dbReference type="FunFam" id="3.30.160.60:FF:000100">
    <property type="entry name" value="Zinc finger 45-like"/>
    <property type="match status" value="1"/>
</dbReference>
<dbReference type="Proteomes" id="UP000792457">
    <property type="component" value="Unassembled WGS sequence"/>
</dbReference>
<evidence type="ECO:0000259" key="8">
    <source>
        <dbReference type="PROSITE" id="PS50157"/>
    </source>
</evidence>
<dbReference type="PANTHER" id="PTHR24394:SF29">
    <property type="entry name" value="MYONEURIN"/>
    <property type="match status" value="1"/>
</dbReference>
<evidence type="ECO:0000256" key="1">
    <source>
        <dbReference type="ARBA" id="ARBA00004123"/>
    </source>
</evidence>
<feature type="domain" description="C2H2-type" evidence="8">
    <location>
        <begin position="209"/>
        <end position="237"/>
    </location>
</feature>
<evidence type="ECO:0000256" key="3">
    <source>
        <dbReference type="ARBA" id="ARBA00022737"/>
    </source>
</evidence>